<dbReference type="Pfam" id="PF00743">
    <property type="entry name" value="FMO-like"/>
    <property type="match status" value="1"/>
</dbReference>
<evidence type="ECO:0000313" key="6">
    <source>
        <dbReference type="Proteomes" id="UP001301769"/>
    </source>
</evidence>
<keyword evidence="3" id="KW-0274">FAD</keyword>
<accession>A0AAN7BAY5</accession>
<dbReference type="SUPFAM" id="SSF51905">
    <property type="entry name" value="FAD/NAD(P)-binding domain"/>
    <property type="match status" value="2"/>
</dbReference>
<proteinExistence type="inferred from homology"/>
<dbReference type="InterPro" id="IPR050346">
    <property type="entry name" value="FMO-like"/>
</dbReference>
<comment type="caution">
    <text evidence="5">The sequence shown here is derived from an EMBL/GenBank/DDBJ whole genome shotgun (WGS) entry which is preliminary data.</text>
</comment>
<evidence type="ECO:0000256" key="1">
    <source>
        <dbReference type="ARBA" id="ARBA00009183"/>
    </source>
</evidence>
<reference evidence="5" key="2">
    <citation type="submission" date="2023-05" db="EMBL/GenBank/DDBJ databases">
        <authorList>
            <consortium name="Lawrence Berkeley National Laboratory"/>
            <person name="Steindorff A."/>
            <person name="Hensen N."/>
            <person name="Bonometti L."/>
            <person name="Westerberg I."/>
            <person name="Brannstrom I.O."/>
            <person name="Guillou S."/>
            <person name="Cros-Aarteil S."/>
            <person name="Calhoun S."/>
            <person name="Haridas S."/>
            <person name="Kuo A."/>
            <person name="Mondo S."/>
            <person name="Pangilinan J."/>
            <person name="Riley R."/>
            <person name="Labutti K."/>
            <person name="Andreopoulos B."/>
            <person name="Lipzen A."/>
            <person name="Chen C."/>
            <person name="Yanf M."/>
            <person name="Daum C."/>
            <person name="Ng V."/>
            <person name="Clum A."/>
            <person name="Ohm R."/>
            <person name="Martin F."/>
            <person name="Silar P."/>
            <person name="Natvig D."/>
            <person name="Lalanne C."/>
            <person name="Gautier V."/>
            <person name="Ament-Velasquez S.L."/>
            <person name="Kruys A."/>
            <person name="Hutchinson M.I."/>
            <person name="Powell A.J."/>
            <person name="Barry K."/>
            <person name="Miller A.N."/>
            <person name="Grigoriev I.V."/>
            <person name="Debuchy R."/>
            <person name="Gladieux P."/>
            <person name="Thoren M.H."/>
            <person name="Johannesson H."/>
        </authorList>
    </citation>
    <scope>NUCLEOTIDE SEQUENCE</scope>
    <source>
        <strain evidence="5">PSN293</strain>
    </source>
</reference>
<dbReference type="GO" id="GO:0004499">
    <property type="term" value="F:N,N-dimethylaniline monooxygenase activity"/>
    <property type="evidence" value="ECO:0007669"/>
    <property type="project" value="InterPro"/>
</dbReference>
<name>A0AAN7BAY5_9PEZI</name>
<dbReference type="InterPro" id="IPR020946">
    <property type="entry name" value="Flavin_mOase-like"/>
</dbReference>
<evidence type="ECO:0000256" key="3">
    <source>
        <dbReference type="ARBA" id="ARBA00022827"/>
    </source>
</evidence>
<dbReference type="Proteomes" id="UP001301769">
    <property type="component" value="Unassembled WGS sequence"/>
</dbReference>
<keyword evidence="4" id="KW-0560">Oxidoreductase</keyword>
<evidence type="ECO:0000313" key="5">
    <source>
        <dbReference type="EMBL" id="KAK4217298.1"/>
    </source>
</evidence>
<dbReference type="GO" id="GO:0050660">
    <property type="term" value="F:flavin adenine dinucleotide binding"/>
    <property type="evidence" value="ECO:0007669"/>
    <property type="project" value="InterPro"/>
</dbReference>
<comment type="similarity">
    <text evidence="1">Belongs to the FMO family.</text>
</comment>
<dbReference type="GO" id="GO:0050661">
    <property type="term" value="F:NADP binding"/>
    <property type="evidence" value="ECO:0007669"/>
    <property type="project" value="InterPro"/>
</dbReference>
<gene>
    <name evidence="5" type="ORF">QBC37DRAFT_277293</name>
</gene>
<keyword evidence="6" id="KW-1185">Reference proteome</keyword>
<protein>
    <submittedName>
        <fullName evidence="5">FAD/NAD(P)-binding domain-containing protein</fullName>
    </submittedName>
</protein>
<dbReference type="InterPro" id="IPR036188">
    <property type="entry name" value="FAD/NAD-bd_sf"/>
</dbReference>
<sequence>MSNPIDLLVIGAGLHGLAVAKTYSESLPQAKILIVDSADSIGGVWAQERLYPGLKTNNVVGSYEFSDFPMGLKRYGLEPGQHIPGPVVHRYLCDFAHHFDLFRRTRLRTKVEAATLGEDGTWCVEFASGCGSESLMARNIAVATGLTSQPLSPSYPGLQDRFNGKFFHAVDLSSQANHLRDANGHVVVIGANKSAWDVCYTAATASPEATVHMLIRAGGRGPSWMWRRRGLLGNALSISRITSTRVFTWFDPNPLASATQRYFTASWLGRVLCAMFWAFLDCLVLWTSGYISISTRLAPLRPRFSTFWMGNSLSVHNYETDWFDLVRDGRIIVHHAEIEAFKDGNTVHLSDGQVIDHVTVVVACTGWKHTPNVCFSGIEKGGGVLEEEDKSETLQHLNNICPSIQLLCKKQPPRTRASSTSSPPLQLYRFMTPLNPQLNHFNNLVFVGFYQSVHTTLVAQAQAVWSSAFLQRALSPVDAQTCRQWTHCNMAYQQMRRLGSPFPDLVLDALPYIDLLLEDVGLRRLRKKGRWRNLVEQHRPADYRGLVEEWRQVQQSRGS</sequence>
<evidence type="ECO:0000256" key="2">
    <source>
        <dbReference type="ARBA" id="ARBA00022630"/>
    </source>
</evidence>
<dbReference type="Gene3D" id="3.50.50.60">
    <property type="entry name" value="FAD/NAD(P)-binding domain"/>
    <property type="match status" value="1"/>
</dbReference>
<dbReference type="AlphaFoldDB" id="A0AAN7BAY5"/>
<keyword evidence="2" id="KW-0285">Flavoprotein</keyword>
<organism evidence="5 6">
    <name type="scientific">Rhypophila decipiens</name>
    <dbReference type="NCBI Taxonomy" id="261697"/>
    <lineage>
        <taxon>Eukaryota</taxon>
        <taxon>Fungi</taxon>
        <taxon>Dikarya</taxon>
        <taxon>Ascomycota</taxon>
        <taxon>Pezizomycotina</taxon>
        <taxon>Sordariomycetes</taxon>
        <taxon>Sordariomycetidae</taxon>
        <taxon>Sordariales</taxon>
        <taxon>Naviculisporaceae</taxon>
        <taxon>Rhypophila</taxon>
    </lineage>
</organism>
<evidence type="ECO:0000256" key="4">
    <source>
        <dbReference type="ARBA" id="ARBA00023002"/>
    </source>
</evidence>
<dbReference type="PANTHER" id="PTHR23023">
    <property type="entry name" value="DIMETHYLANILINE MONOOXYGENASE"/>
    <property type="match status" value="1"/>
</dbReference>
<reference evidence="5" key="1">
    <citation type="journal article" date="2023" name="Mol. Phylogenet. Evol.">
        <title>Genome-scale phylogeny and comparative genomics of the fungal order Sordariales.</title>
        <authorList>
            <person name="Hensen N."/>
            <person name="Bonometti L."/>
            <person name="Westerberg I."/>
            <person name="Brannstrom I.O."/>
            <person name="Guillou S."/>
            <person name="Cros-Aarteil S."/>
            <person name="Calhoun S."/>
            <person name="Haridas S."/>
            <person name="Kuo A."/>
            <person name="Mondo S."/>
            <person name="Pangilinan J."/>
            <person name="Riley R."/>
            <person name="LaButti K."/>
            <person name="Andreopoulos B."/>
            <person name="Lipzen A."/>
            <person name="Chen C."/>
            <person name="Yan M."/>
            <person name="Daum C."/>
            <person name="Ng V."/>
            <person name="Clum A."/>
            <person name="Steindorff A."/>
            <person name="Ohm R.A."/>
            <person name="Martin F."/>
            <person name="Silar P."/>
            <person name="Natvig D.O."/>
            <person name="Lalanne C."/>
            <person name="Gautier V."/>
            <person name="Ament-Velasquez S.L."/>
            <person name="Kruys A."/>
            <person name="Hutchinson M.I."/>
            <person name="Powell A.J."/>
            <person name="Barry K."/>
            <person name="Miller A.N."/>
            <person name="Grigoriev I.V."/>
            <person name="Debuchy R."/>
            <person name="Gladieux P."/>
            <person name="Hiltunen Thoren M."/>
            <person name="Johannesson H."/>
        </authorList>
    </citation>
    <scope>NUCLEOTIDE SEQUENCE</scope>
    <source>
        <strain evidence="5">PSN293</strain>
    </source>
</reference>
<dbReference type="EMBL" id="MU858060">
    <property type="protein sequence ID" value="KAK4217298.1"/>
    <property type="molecule type" value="Genomic_DNA"/>
</dbReference>